<dbReference type="STRING" id="6412.T1EQ33"/>
<dbReference type="GO" id="GO:0005829">
    <property type="term" value="C:cytosol"/>
    <property type="evidence" value="ECO:0000318"/>
    <property type="project" value="GO_Central"/>
</dbReference>
<dbReference type="GO" id="GO:0045202">
    <property type="term" value="C:synapse"/>
    <property type="evidence" value="ECO:0000318"/>
    <property type="project" value="GO_Central"/>
</dbReference>
<keyword evidence="1" id="KW-0106">Calcium</keyword>
<feature type="coiled-coil region" evidence="2">
    <location>
        <begin position="144"/>
        <end position="171"/>
    </location>
</feature>
<dbReference type="InterPro" id="IPR051001">
    <property type="entry name" value="Calbindin_Ca-bind"/>
</dbReference>
<dbReference type="PANTHER" id="PTHR19972:SF10">
    <property type="entry name" value="CALBINDIN-32"/>
    <property type="match status" value="1"/>
</dbReference>
<keyword evidence="2" id="KW-0175">Coiled coil</keyword>
<dbReference type="KEGG" id="hro:HELRODRAFT_160319"/>
<dbReference type="GO" id="GO:0005509">
    <property type="term" value="F:calcium ion binding"/>
    <property type="evidence" value="ECO:0000318"/>
    <property type="project" value="GO_Central"/>
</dbReference>
<dbReference type="GO" id="GO:0030425">
    <property type="term" value="C:dendrite"/>
    <property type="evidence" value="ECO:0000318"/>
    <property type="project" value="GO_Central"/>
</dbReference>
<dbReference type="RefSeq" id="XP_009015535.1">
    <property type="nucleotide sequence ID" value="XM_009017287.1"/>
</dbReference>
<dbReference type="EMBL" id="AMQM01000571">
    <property type="status" value="NOT_ANNOTATED_CDS"/>
    <property type="molecule type" value="Genomic_DNA"/>
</dbReference>
<dbReference type="InterPro" id="IPR018247">
    <property type="entry name" value="EF_Hand_1_Ca_BS"/>
</dbReference>
<dbReference type="InParanoid" id="T1EQ33"/>
<dbReference type="OrthoDB" id="26525at2759"/>
<dbReference type="AlphaFoldDB" id="T1EQ33"/>
<dbReference type="CTD" id="20198683"/>
<reference evidence="4 6" key="2">
    <citation type="journal article" date="2013" name="Nature">
        <title>Insights into bilaterian evolution from three spiralian genomes.</title>
        <authorList>
            <person name="Simakov O."/>
            <person name="Marletaz F."/>
            <person name="Cho S.J."/>
            <person name="Edsinger-Gonzales E."/>
            <person name="Havlak P."/>
            <person name="Hellsten U."/>
            <person name="Kuo D.H."/>
            <person name="Larsson T."/>
            <person name="Lv J."/>
            <person name="Arendt D."/>
            <person name="Savage R."/>
            <person name="Osoegawa K."/>
            <person name="de Jong P."/>
            <person name="Grimwood J."/>
            <person name="Chapman J.A."/>
            <person name="Shapiro H."/>
            <person name="Aerts A."/>
            <person name="Otillar R.P."/>
            <person name="Terry A.Y."/>
            <person name="Boore J.L."/>
            <person name="Grigoriev I.V."/>
            <person name="Lindberg D.R."/>
            <person name="Seaver E.C."/>
            <person name="Weisblat D.A."/>
            <person name="Putnam N.H."/>
            <person name="Rokhsar D.S."/>
        </authorList>
    </citation>
    <scope>NUCLEOTIDE SEQUENCE</scope>
</reference>
<dbReference type="PANTHER" id="PTHR19972">
    <property type="entry name" value="CALBINDIN"/>
    <property type="match status" value="1"/>
</dbReference>
<dbReference type="Proteomes" id="UP000015101">
    <property type="component" value="Unassembled WGS sequence"/>
</dbReference>
<evidence type="ECO:0000256" key="2">
    <source>
        <dbReference type="SAM" id="Coils"/>
    </source>
</evidence>
<accession>T1EQ33</accession>
<dbReference type="GO" id="GO:0005634">
    <property type="term" value="C:nucleus"/>
    <property type="evidence" value="ECO:0000318"/>
    <property type="project" value="GO_Central"/>
</dbReference>
<evidence type="ECO:0000313" key="4">
    <source>
        <dbReference type="EMBL" id="ESO06167.1"/>
    </source>
</evidence>
<proteinExistence type="predicted"/>
<organism evidence="5 6">
    <name type="scientific">Helobdella robusta</name>
    <name type="common">Californian leech</name>
    <dbReference type="NCBI Taxonomy" id="6412"/>
    <lineage>
        <taxon>Eukaryota</taxon>
        <taxon>Metazoa</taxon>
        <taxon>Spiralia</taxon>
        <taxon>Lophotrochozoa</taxon>
        <taxon>Annelida</taxon>
        <taxon>Clitellata</taxon>
        <taxon>Hirudinea</taxon>
        <taxon>Rhynchobdellida</taxon>
        <taxon>Glossiphoniidae</taxon>
        <taxon>Helobdella</taxon>
    </lineage>
</organism>
<protein>
    <recommendedName>
        <fullName evidence="3">EF-hand domain-containing protein</fullName>
    </recommendedName>
</protein>
<dbReference type="SUPFAM" id="SSF47473">
    <property type="entry name" value="EF-hand"/>
    <property type="match status" value="1"/>
</dbReference>
<dbReference type="Gene3D" id="1.10.238.10">
    <property type="entry name" value="EF-hand"/>
    <property type="match status" value="1"/>
</dbReference>
<evidence type="ECO:0000313" key="5">
    <source>
        <dbReference type="EnsemblMetazoa" id="HelroP160319"/>
    </source>
</evidence>
<dbReference type="InterPro" id="IPR011992">
    <property type="entry name" value="EF-hand-dom_pair"/>
</dbReference>
<evidence type="ECO:0000256" key="1">
    <source>
        <dbReference type="ARBA" id="ARBA00022837"/>
    </source>
</evidence>
<dbReference type="PROSITE" id="PS50222">
    <property type="entry name" value="EF_HAND_2"/>
    <property type="match status" value="1"/>
</dbReference>
<dbReference type="PROSITE" id="PS00018">
    <property type="entry name" value="EF_HAND_1"/>
    <property type="match status" value="1"/>
</dbReference>
<reference evidence="6" key="1">
    <citation type="submission" date="2012-12" db="EMBL/GenBank/DDBJ databases">
        <authorList>
            <person name="Hellsten U."/>
            <person name="Grimwood J."/>
            <person name="Chapman J.A."/>
            <person name="Shapiro H."/>
            <person name="Aerts A."/>
            <person name="Otillar R.P."/>
            <person name="Terry A.Y."/>
            <person name="Boore J.L."/>
            <person name="Simakov O."/>
            <person name="Marletaz F."/>
            <person name="Cho S.-J."/>
            <person name="Edsinger-Gonzales E."/>
            <person name="Havlak P."/>
            <person name="Kuo D.-H."/>
            <person name="Larsson T."/>
            <person name="Lv J."/>
            <person name="Arendt D."/>
            <person name="Savage R."/>
            <person name="Osoegawa K."/>
            <person name="de Jong P."/>
            <person name="Lindberg D.R."/>
            <person name="Seaver E.C."/>
            <person name="Weisblat D.A."/>
            <person name="Putnam N.H."/>
            <person name="Grigoriev I.V."/>
            <person name="Rokhsar D.S."/>
        </authorList>
    </citation>
    <scope>NUCLEOTIDE SEQUENCE</scope>
</reference>
<dbReference type="EMBL" id="KB096324">
    <property type="protein sequence ID" value="ESO06167.1"/>
    <property type="molecule type" value="Genomic_DNA"/>
</dbReference>
<dbReference type="HOGENOM" id="CLU_1236242_0_0_1"/>
<name>T1EQ33_HELRO</name>
<gene>
    <name evidence="5" type="primary">20198683</name>
    <name evidence="4" type="ORF">HELRODRAFT_160319</name>
</gene>
<sequence length="224" mass="26129">MDLRFEHIDVKSPMTKARKKKALTNNLRDKSTQTYLHTGQKHKCLCDYVRGGLYAMDLKFRFKSIEVCEHLSFSDLQTTCVFVQRSNISFEIHVQGEDRYNDFVMQKYTIPHSVCLCCIDSATFLAMQRNTLKQCGTSYNFVILLALTEKNKSAMQKKEENEENIESFRMAVLDLIDTNKDGKVELGEFAKLIPIESNFMEQFSKRKSLSRKEFDDIFNHYDPV</sequence>
<dbReference type="GeneID" id="20198683"/>
<dbReference type="GO" id="GO:0043195">
    <property type="term" value="C:terminal bouton"/>
    <property type="evidence" value="ECO:0000318"/>
    <property type="project" value="GO_Central"/>
</dbReference>
<reference evidence="5" key="3">
    <citation type="submission" date="2015-06" db="UniProtKB">
        <authorList>
            <consortium name="EnsemblMetazoa"/>
        </authorList>
    </citation>
    <scope>IDENTIFICATION</scope>
</reference>
<dbReference type="InterPro" id="IPR002048">
    <property type="entry name" value="EF_hand_dom"/>
</dbReference>
<feature type="domain" description="EF-hand" evidence="3">
    <location>
        <begin position="164"/>
        <end position="199"/>
    </location>
</feature>
<dbReference type="EnsemblMetazoa" id="HelroT160319">
    <property type="protein sequence ID" value="HelroP160319"/>
    <property type="gene ID" value="HelroG160319"/>
</dbReference>
<keyword evidence="6" id="KW-1185">Reference proteome</keyword>
<evidence type="ECO:0000259" key="3">
    <source>
        <dbReference type="PROSITE" id="PS50222"/>
    </source>
</evidence>
<evidence type="ECO:0000313" key="6">
    <source>
        <dbReference type="Proteomes" id="UP000015101"/>
    </source>
</evidence>